<protein>
    <submittedName>
        <fullName evidence="2">Uncharacterized protein</fullName>
    </submittedName>
</protein>
<proteinExistence type="predicted"/>
<reference evidence="2 3" key="1">
    <citation type="journal article" date="2019" name="Mol. Ecol. Resour.">
        <title>Improving Illumina assemblies with Hi-C and long reads: an example with the North African dromedary.</title>
        <authorList>
            <person name="Elbers J.P."/>
            <person name="Rogers M.F."/>
            <person name="Perelman P.L."/>
            <person name="Proskuryakova A.A."/>
            <person name="Serdyukova N.A."/>
            <person name="Johnson W.E."/>
            <person name="Horin P."/>
            <person name="Corander J."/>
            <person name="Murphy D."/>
            <person name="Burger P.A."/>
        </authorList>
    </citation>
    <scope>NUCLEOTIDE SEQUENCE [LARGE SCALE GENOMIC DNA]</scope>
    <source>
        <strain evidence="2">Drom800</strain>
        <tissue evidence="2">Blood</tissue>
    </source>
</reference>
<evidence type="ECO:0000256" key="1">
    <source>
        <dbReference type="SAM" id="MobiDB-lite"/>
    </source>
</evidence>
<evidence type="ECO:0000313" key="3">
    <source>
        <dbReference type="Proteomes" id="UP000299084"/>
    </source>
</evidence>
<keyword evidence="3" id="KW-1185">Reference proteome</keyword>
<name>A0A5N4E284_CAMDR</name>
<evidence type="ECO:0000313" key="2">
    <source>
        <dbReference type="EMBL" id="KAB1277571.1"/>
    </source>
</evidence>
<dbReference type="EMBL" id="JWIN03000006">
    <property type="protein sequence ID" value="KAB1277571.1"/>
    <property type="molecule type" value="Genomic_DNA"/>
</dbReference>
<sequence length="129" mass="14902">MEFLPKATVTQKKADNMKITVRVEPQRETSDPTRIIYGLNDERSLHSLRFLDCQILPRETSEDQAVLSEVLAHITPSFPKAKPTSPNNHTSQTAKTIQKDRLRGLRHQRILSLYNLRETLVFHSLNRRA</sequence>
<comment type="caution">
    <text evidence="2">The sequence shown here is derived from an EMBL/GenBank/DDBJ whole genome shotgun (WGS) entry which is preliminary data.</text>
</comment>
<dbReference type="Proteomes" id="UP000299084">
    <property type="component" value="Unassembled WGS sequence"/>
</dbReference>
<accession>A0A5N4E284</accession>
<gene>
    <name evidence="2" type="ORF">Cadr_000006336</name>
</gene>
<organism evidence="2 3">
    <name type="scientific">Camelus dromedarius</name>
    <name type="common">Dromedary</name>
    <name type="synonym">Arabian camel</name>
    <dbReference type="NCBI Taxonomy" id="9838"/>
    <lineage>
        <taxon>Eukaryota</taxon>
        <taxon>Metazoa</taxon>
        <taxon>Chordata</taxon>
        <taxon>Craniata</taxon>
        <taxon>Vertebrata</taxon>
        <taxon>Euteleostomi</taxon>
        <taxon>Mammalia</taxon>
        <taxon>Eutheria</taxon>
        <taxon>Laurasiatheria</taxon>
        <taxon>Artiodactyla</taxon>
        <taxon>Tylopoda</taxon>
        <taxon>Camelidae</taxon>
        <taxon>Camelus</taxon>
    </lineage>
</organism>
<feature type="region of interest" description="Disordered" evidence="1">
    <location>
        <begin position="77"/>
        <end position="100"/>
    </location>
</feature>
<dbReference type="AlphaFoldDB" id="A0A5N4E284"/>
<feature type="compositionally biased region" description="Polar residues" evidence="1">
    <location>
        <begin position="84"/>
        <end position="96"/>
    </location>
</feature>